<dbReference type="EMBL" id="JACHJQ010000006">
    <property type="protein sequence ID" value="MBB4909531.1"/>
    <property type="molecule type" value="Genomic_DNA"/>
</dbReference>
<dbReference type="InterPro" id="IPR051807">
    <property type="entry name" value="Sec-metab_biosynth-assoc"/>
</dbReference>
<evidence type="ECO:0000259" key="2">
    <source>
        <dbReference type="Pfam" id="PF03795"/>
    </source>
</evidence>
<protein>
    <recommendedName>
        <fullName evidence="2">YCII-related domain-containing protein</fullName>
    </recommendedName>
</protein>
<name>A0A7W7Q9I2_9PSEU</name>
<comment type="caution">
    <text evidence="3">The sequence shown here is derived from an EMBL/GenBank/DDBJ whole genome shotgun (WGS) entry which is preliminary data.</text>
</comment>
<dbReference type="InterPro" id="IPR005545">
    <property type="entry name" value="YCII"/>
</dbReference>
<dbReference type="InterPro" id="IPR011008">
    <property type="entry name" value="Dimeric_a/b-barrel"/>
</dbReference>
<feature type="domain" description="YCII-related" evidence="2">
    <location>
        <begin position="9"/>
        <end position="86"/>
    </location>
</feature>
<comment type="similarity">
    <text evidence="1">Belongs to the YciI family.</text>
</comment>
<evidence type="ECO:0000313" key="3">
    <source>
        <dbReference type="EMBL" id="MBB4909531.1"/>
    </source>
</evidence>
<sequence>MEVALFLLTYGYDETDLRAQRRDDHVAHLKQLHADGTLVAAGPYEDGTGGAILLNAADQAAAEALVAADPYTQLDVTKDRYLRPWKVTVGGV</sequence>
<reference evidence="3 4" key="1">
    <citation type="submission" date="2020-08" db="EMBL/GenBank/DDBJ databases">
        <title>Genomic Encyclopedia of Type Strains, Phase III (KMG-III): the genomes of soil and plant-associated and newly described type strains.</title>
        <authorList>
            <person name="Whitman W."/>
        </authorList>
    </citation>
    <scope>NUCLEOTIDE SEQUENCE [LARGE SCALE GENOMIC DNA]</scope>
    <source>
        <strain evidence="3 4">CECT 8960</strain>
    </source>
</reference>
<dbReference type="Gene3D" id="3.30.70.1060">
    <property type="entry name" value="Dimeric alpha+beta barrel"/>
    <property type="match status" value="1"/>
</dbReference>
<keyword evidence="4" id="KW-1185">Reference proteome</keyword>
<dbReference type="PANTHER" id="PTHR33606:SF3">
    <property type="entry name" value="PROTEIN YCII"/>
    <property type="match status" value="1"/>
</dbReference>
<proteinExistence type="inferred from homology"/>
<dbReference type="PANTHER" id="PTHR33606">
    <property type="entry name" value="PROTEIN YCII"/>
    <property type="match status" value="1"/>
</dbReference>
<organism evidence="3 4">
    <name type="scientific">Actinophytocola algeriensis</name>
    <dbReference type="NCBI Taxonomy" id="1768010"/>
    <lineage>
        <taxon>Bacteria</taxon>
        <taxon>Bacillati</taxon>
        <taxon>Actinomycetota</taxon>
        <taxon>Actinomycetes</taxon>
        <taxon>Pseudonocardiales</taxon>
        <taxon>Pseudonocardiaceae</taxon>
    </lineage>
</organism>
<gene>
    <name evidence="3" type="ORF">FHR82_005789</name>
</gene>
<dbReference type="SUPFAM" id="SSF54909">
    <property type="entry name" value="Dimeric alpha+beta barrel"/>
    <property type="match status" value="1"/>
</dbReference>
<dbReference type="RefSeq" id="WP_184813632.1">
    <property type="nucleotide sequence ID" value="NZ_JACHJQ010000006.1"/>
</dbReference>
<dbReference type="Pfam" id="PF03795">
    <property type="entry name" value="YCII"/>
    <property type="match status" value="1"/>
</dbReference>
<accession>A0A7W7Q9I2</accession>
<evidence type="ECO:0000256" key="1">
    <source>
        <dbReference type="ARBA" id="ARBA00007689"/>
    </source>
</evidence>
<evidence type="ECO:0000313" key="4">
    <source>
        <dbReference type="Proteomes" id="UP000520767"/>
    </source>
</evidence>
<dbReference type="AlphaFoldDB" id="A0A7W7Q9I2"/>
<dbReference type="Proteomes" id="UP000520767">
    <property type="component" value="Unassembled WGS sequence"/>
</dbReference>